<evidence type="ECO:0000313" key="8">
    <source>
        <dbReference type="Proteomes" id="UP001281761"/>
    </source>
</evidence>
<keyword evidence="3" id="KW-0547">Nucleotide-binding</keyword>
<evidence type="ECO:0000256" key="3">
    <source>
        <dbReference type="ARBA" id="ARBA00022741"/>
    </source>
</evidence>
<keyword evidence="2" id="KW-0808">Transferase</keyword>
<dbReference type="InterPro" id="IPR011009">
    <property type="entry name" value="Kinase-like_dom_sf"/>
</dbReference>
<evidence type="ECO:0000256" key="1">
    <source>
        <dbReference type="ARBA" id="ARBA00022527"/>
    </source>
</evidence>
<accession>A0ABQ9YDV9</accession>
<dbReference type="PANTHER" id="PTHR24350">
    <property type="entry name" value="SERINE/THREONINE-PROTEIN KINASE IAL-RELATED"/>
    <property type="match status" value="1"/>
</dbReference>
<dbReference type="SUPFAM" id="SSF56112">
    <property type="entry name" value="Protein kinase-like (PK-like)"/>
    <property type="match status" value="1"/>
</dbReference>
<sequence>MKSQKDKKTHSSCRGEENMSALKIAESLCTSGRRKYAGNNSFRITQIIFALVCGFIPFEDQNTQALFQKILHARHCHPSTLPAECRKIISKNREFDPTKHYTAAQINQHPWYIDNFVDQSIIELVVPEGGEKGEAMIDSKLLLEKKQREAHEARTVSKLTPIAENAGEPKGVVKVEHVAPIEGKAKAALSKRKTAATIVTSNQPSGEAKGANEPAAEEKKESDEKNMETVKKKVTTSKNVHKRHATVVQPREMVSEGGEGRGGVEEEEEAVLVEVARTSRVRKGLAGRLLGLMDVRDRVLS</sequence>
<evidence type="ECO:0000256" key="5">
    <source>
        <dbReference type="ARBA" id="ARBA00022840"/>
    </source>
</evidence>
<evidence type="ECO:0000256" key="6">
    <source>
        <dbReference type="SAM" id="MobiDB-lite"/>
    </source>
</evidence>
<comment type="caution">
    <text evidence="7">The sequence shown here is derived from an EMBL/GenBank/DDBJ whole genome shotgun (WGS) entry which is preliminary data.</text>
</comment>
<dbReference type="Gene3D" id="1.10.510.10">
    <property type="entry name" value="Transferase(Phosphotransferase) domain 1"/>
    <property type="match status" value="1"/>
</dbReference>
<protein>
    <submittedName>
        <fullName evidence="7">Uncharacterized protein</fullName>
    </submittedName>
</protein>
<feature type="compositionally biased region" description="Basic and acidic residues" evidence="6">
    <location>
        <begin position="216"/>
        <end position="231"/>
    </location>
</feature>
<reference evidence="7 8" key="1">
    <citation type="journal article" date="2022" name="bioRxiv">
        <title>Genomics of Preaxostyla Flagellates Illuminates Evolutionary Transitions and the Path Towards Mitochondrial Loss.</title>
        <authorList>
            <person name="Novak L.V.F."/>
            <person name="Treitli S.C."/>
            <person name="Pyrih J."/>
            <person name="Halakuc P."/>
            <person name="Pipaliya S.V."/>
            <person name="Vacek V."/>
            <person name="Brzon O."/>
            <person name="Soukal P."/>
            <person name="Eme L."/>
            <person name="Dacks J.B."/>
            <person name="Karnkowska A."/>
            <person name="Elias M."/>
            <person name="Hampl V."/>
        </authorList>
    </citation>
    <scope>NUCLEOTIDE SEQUENCE [LARGE SCALE GENOMIC DNA]</scope>
    <source>
        <strain evidence="7">NAU3</strain>
        <tissue evidence="7">Gut</tissue>
    </source>
</reference>
<gene>
    <name evidence="7" type="ORF">BLNAU_3024</name>
</gene>
<keyword evidence="1" id="KW-0723">Serine/threonine-protein kinase</keyword>
<dbReference type="EMBL" id="JARBJD010000013">
    <property type="protein sequence ID" value="KAK2961968.1"/>
    <property type="molecule type" value="Genomic_DNA"/>
</dbReference>
<keyword evidence="5" id="KW-0067">ATP-binding</keyword>
<organism evidence="7 8">
    <name type="scientific">Blattamonas nauphoetae</name>
    <dbReference type="NCBI Taxonomy" id="2049346"/>
    <lineage>
        <taxon>Eukaryota</taxon>
        <taxon>Metamonada</taxon>
        <taxon>Preaxostyla</taxon>
        <taxon>Oxymonadida</taxon>
        <taxon>Blattamonas</taxon>
    </lineage>
</organism>
<keyword evidence="4" id="KW-0418">Kinase</keyword>
<evidence type="ECO:0000256" key="4">
    <source>
        <dbReference type="ARBA" id="ARBA00022777"/>
    </source>
</evidence>
<keyword evidence="8" id="KW-1185">Reference proteome</keyword>
<dbReference type="InterPro" id="IPR030616">
    <property type="entry name" value="Aur-like"/>
</dbReference>
<name>A0ABQ9YDV9_9EUKA</name>
<feature type="compositionally biased region" description="Basic residues" evidence="6">
    <location>
        <begin position="232"/>
        <end position="245"/>
    </location>
</feature>
<evidence type="ECO:0000256" key="2">
    <source>
        <dbReference type="ARBA" id="ARBA00022679"/>
    </source>
</evidence>
<proteinExistence type="predicted"/>
<evidence type="ECO:0000313" key="7">
    <source>
        <dbReference type="EMBL" id="KAK2961968.1"/>
    </source>
</evidence>
<feature type="region of interest" description="Disordered" evidence="6">
    <location>
        <begin position="189"/>
        <end position="268"/>
    </location>
</feature>
<dbReference type="Proteomes" id="UP001281761">
    <property type="component" value="Unassembled WGS sequence"/>
</dbReference>